<evidence type="ECO:0000256" key="3">
    <source>
        <dbReference type="ARBA" id="ARBA00022553"/>
    </source>
</evidence>
<evidence type="ECO:0000256" key="4">
    <source>
        <dbReference type="ARBA" id="ARBA00022832"/>
    </source>
</evidence>
<sequence length="88" mass="10005">MAEQWTVEEITRRVKQVTANQLQVDVESIRPENHYVDDLGADSLDLTELAIAFEDEFDLEIPDSDFNHLSTVSGVVEYLKGRLSISDH</sequence>
<dbReference type="Pfam" id="PF00550">
    <property type="entry name" value="PP-binding"/>
    <property type="match status" value="1"/>
</dbReference>
<dbReference type="SUPFAM" id="SSF47336">
    <property type="entry name" value="ACP-like"/>
    <property type="match status" value="1"/>
</dbReference>
<feature type="modified residue" description="O-(pantetheine 4'-phosphoryl)serine" evidence="7">
    <location>
        <position position="43"/>
    </location>
</feature>
<dbReference type="PANTHER" id="PTHR20863">
    <property type="entry name" value="ACYL CARRIER PROTEIN"/>
    <property type="match status" value="1"/>
</dbReference>
<dbReference type="GO" id="GO:0000035">
    <property type="term" value="F:acyl binding"/>
    <property type="evidence" value="ECO:0007669"/>
    <property type="project" value="TreeGrafter"/>
</dbReference>
<dbReference type="UniPathway" id="UPA00094"/>
<dbReference type="SMART" id="SM00823">
    <property type="entry name" value="PKS_PP"/>
    <property type="match status" value="1"/>
</dbReference>
<evidence type="ECO:0000256" key="6">
    <source>
        <dbReference type="ARBA" id="ARBA00023160"/>
    </source>
</evidence>
<dbReference type="InterPro" id="IPR003231">
    <property type="entry name" value="ACP"/>
</dbReference>
<dbReference type="InterPro" id="IPR036736">
    <property type="entry name" value="ACP-like_sf"/>
</dbReference>
<evidence type="ECO:0000259" key="10">
    <source>
        <dbReference type="PROSITE" id="PS50075"/>
    </source>
</evidence>
<comment type="pathway">
    <text evidence="7 9">Lipid metabolism; fatty acid biosynthesis.</text>
</comment>
<comment type="subcellular location">
    <subcellularLocation>
        <location evidence="7">Cytoplasm</location>
    </subcellularLocation>
</comment>
<dbReference type="GO" id="GO:0005829">
    <property type="term" value="C:cytosol"/>
    <property type="evidence" value="ECO:0007669"/>
    <property type="project" value="TreeGrafter"/>
</dbReference>
<dbReference type="OrthoDB" id="9804551at2"/>
<dbReference type="NCBIfam" id="NF002148">
    <property type="entry name" value="PRK00982.1-2"/>
    <property type="match status" value="1"/>
</dbReference>
<evidence type="ECO:0000313" key="12">
    <source>
        <dbReference type="Proteomes" id="UP000184016"/>
    </source>
</evidence>
<name>A0A1M6MI82_9BACL</name>
<evidence type="ECO:0000256" key="2">
    <source>
        <dbReference type="ARBA" id="ARBA00022516"/>
    </source>
</evidence>
<keyword evidence="7" id="KW-0963">Cytoplasm</keyword>
<gene>
    <name evidence="7" type="primary">acpP</name>
    <name evidence="11" type="ORF">SAMN05443507_10468</name>
</gene>
<comment type="similarity">
    <text evidence="7">Belongs to the acyl carrier protein (ACP) family.</text>
</comment>
<evidence type="ECO:0000256" key="8">
    <source>
        <dbReference type="NCBIfam" id="TIGR00517"/>
    </source>
</evidence>
<dbReference type="GO" id="GO:0009245">
    <property type="term" value="P:lipid A biosynthetic process"/>
    <property type="evidence" value="ECO:0007669"/>
    <property type="project" value="TreeGrafter"/>
</dbReference>
<keyword evidence="5 7" id="KW-0443">Lipid metabolism</keyword>
<accession>A0A1M6MI82</accession>
<dbReference type="Proteomes" id="UP000184016">
    <property type="component" value="Unassembled WGS sequence"/>
</dbReference>
<dbReference type="GO" id="GO:0031177">
    <property type="term" value="F:phosphopantetheine binding"/>
    <property type="evidence" value="ECO:0007669"/>
    <property type="project" value="InterPro"/>
</dbReference>
<dbReference type="AlphaFoldDB" id="A0A1M6MI82"/>
<keyword evidence="3 7" id="KW-0597">Phosphoprotein</keyword>
<dbReference type="Gene3D" id="1.10.1200.10">
    <property type="entry name" value="ACP-like"/>
    <property type="match status" value="1"/>
</dbReference>
<dbReference type="GO" id="GO:0016020">
    <property type="term" value="C:membrane"/>
    <property type="evidence" value="ECO:0007669"/>
    <property type="project" value="GOC"/>
</dbReference>
<dbReference type="NCBIfam" id="NF002150">
    <property type="entry name" value="PRK00982.1-4"/>
    <property type="match status" value="1"/>
</dbReference>
<dbReference type="GO" id="GO:0000036">
    <property type="term" value="F:acyl carrier activity"/>
    <property type="evidence" value="ECO:0007669"/>
    <property type="project" value="UniProtKB-UniRule"/>
</dbReference>
<keyword evidence="1 7" id="KW-0596">Phosphopantetheine</keyword>
<evidence type="ECO:0000256" key="9">
    <source>
        <dbReference type="RuleBase" id="RU003545"/>
    </source>
</evidence>
<evidence type="ECO:0000256" key="5">
    <source>
        <dbReference type="ARBA" id="ARBA00023098"/>
    </source>
</evidence>
<evidence type="ECO:0000313" key="11">
    <source>
        <dbReference type="EMBL" id="SHJ83172.1"/>
    </source>
</evidence>
<dbReference type="InterPro" id="IPR020806">
    <property type="entry name" value="PKS_PP-bd"/>
</dbReference>
<dbReference type="HAMAP" id="MF_01217">
    <property type="entry name" value="Acyl_carrier"/>
    <property type="match status" value="1"/>
</dbReference>
<comment type="PTM">
    <text evidence="9">4'-phosphopantetheine is transferred from CoA to a specific serine of apo-ACP by acpS.</text>
</comment>
<keyword evidence="2 7" id="KW-0444">Lipid biosynthesis</keyword>
<feature type="domain" description="Carrier" evidence="10">
    <location>
        <begin position="8"/>
        <end position="83"/>
    </location>
</feature>
<proteinExistence type="inferred from homology"/>
<evidence type="ECO:0000256" key="1">
    <source>
        <dbReference type="ARBA" id="ARBA00022450"/>
    </source>
</evidence>
<dbReference type="PANTHER" id="PTHR20863:SF76">
    <property type="entry name" value="CARRIER DOMAIN-CONTAINING PROTEIN"/>
    <property type="match status" value="1"/>
</dbReference>
<dbReference type="RefSeq" id="WP_072873147.1">
    <property type="nucleotide sequence ID" value="NZ_FRAF01000004.1"/>
</dbReference>
<dbReference type="STRING" id="1830138.SAMN05443507_10468"/>
<keyword evidence="4 7" id="KW-0276">Fatty acid metabolism</keyword>
<organism evidence="11 12">
    <name type="scientific">Alicyclobacillus tolerans</name>
    <dbReference type="NCBI Taxonomy" id="90970"/>
    <lineage>
        <taxon>Bacteria</taxon>
        <taxon>Bacillati</taxon>
        <taxon>Bacillota</taxon>
        <taxon>Bacilli</taxon>
        <taxon>Bacillales</taxon>
        <taxon>Alicyclobacillaceae</taxon>
        <taxon>Alicyclobacillus</taxon>
    </lineage>
</organism>
<protein>
    <recommendedName>
        <fullName evidence="7 8">Acyl carrier protein</fullName>
        <shortName evidence="7">ACP</shortName>
    </recommendedName>
</protein>
<evidence type="ECO:0000256" key="7">
    <source>
        <dbReference type="HAMAP-Rule" id="MF_01217"/>
    </source>
</evidence>
<comment type="PTM">
    <text evidence="7">4'-phosphopantetheine is transferred from CoA to a specific serine of apo-ACP by AcpS. This modification is essential for activity because fatty acids are bound in thioester linkage to the sulfhydryl of the prosthetic group.</text>
</comment>
<dbReference type="PROSITE" id="PS50075">
    <property type="entry name" value="CARRIER"/>
    <property type="match status" value="1"/>
</dbReference>
<dbReference type="NCBIfam" id="TIGR00517">
    <property type="entry name" value="acyl_carrier"/>
    <property type="match status" value="1"/>
</dbReference>
<dbReference type="InterPro" id="IPR009081">
    <property type="entry name" value="PP-bd_ACP"/>
</dbReference>
<comment type="function">
    <text evidence="7 9">Carrier of the growing fatty acid chain in fatty acid biosynthesis.</text>
</comment>
<dbReference type="EMBL" id="FRAF01000004">
    <property type="protein sequence ID" value="SHJ83172.1"/>
    <property type="molecule type" value="Genomic_DNA"/>
</dbReference>
<keyword evidence="12" id="KW-1185">Reference proteome</keyword>
<reference evidence="12" key="1">
    <citation type="submission" date="2016-11" db="EMBL/GenBank/DDBJ databases">
        <authorList>
            <person name="Varghese N."/>
            <person name="Submissions S."/>
        </authorList>
    </citation>
    <scope>NUCLEOTIDE SEQUENCE [LARGE SCALE GENOMIC DNA]</scope>
    <source>
        <strain evidence="12">USBA-503</strain>
    </source>
</reference>
<keyword evidence="6 7" id="KW-0275">Fatty acid biosynthesis</keyword>